<dbReference type="RefSeq" id="WP_310075600.1">
    <property type="nucleotide sequence ID" value="NZ_JAVDVX010000008.1"/>
</dbReference>
<dbReference type="PANTHER" id="PTHR30529">
    <property type="entry name" value="CYTOCHROME B561"/>
    <property type="match status" value="1"/>
</dbReference>
<feature type="transmembrane region" description="Helical" evidence="13">
    <location>
        <begin position="150"/>
        <end position="168"/>
    </location>
</feature>
<dbReference type="Pfam" id="PF01292">
    <property type="entry name" value="Ni_hydr_CYTB"/>
    <property type="match status" value="1"/>
</dbReference>
<gene>
    <name evidence="15" type="ORF">J2X05_003891</name>
</gene>
<evidence type="ECO:0000256" key="3">
    <source>
        <dbReference type="ARBA" id="ARBA00022448"/>
    </source>
</evidence>
<evidence type="ECO:0000256" key="8">
    <source>
        <dbReference type="ARBA" id="ARBA00022982"/>
    </source>
</evidence>
<organism evidence="15 16">
    <name type="scientific">Cellvibrio fibrivorans</name>
    <dbReference type="NCBI Taxonomy" id="126350"/>
    <lineage>
        <taxon>Bacteria</taxon>
        <taxon>Pseudomonadati</taxon>
        <taxon>Pseudomonadota</taxon>
        <taxon>Gammaproteobacteria</taxon>
        <taxon>Cellvibrionales</taxon>
        <taxon>Cellvibrionaceae</taxon>
        <taxon>Cellvibrio</taxon>
    </lineage>
</organism>
<protein>
    <submittedName>
        <fullName evidence="15">Cytochrome b561</fullName>
    </submittedName>
</protein>
<comment type="similarity">
    <text evidence="12">Belongs to the cytochrome b561 family.</text>
</comment>
<dbReference type="EMBL" id="JAVDVX010000008">
    <property type="protein sequence ID" value="MDR7091853.1"/>
    <property type="molecule type" value="Genomic_DNA"/>
</dbReference>
<dbReference type="PANTHER" id="PTHR30529:SF3">
    <property type="entry name" value="CYTOCHROME B561 HOMOLOG 1"/>
    <property type="match status" value="1"/>
</dbReference>
<dbReference type="InterPro" id="IPR052168">
    <property type="entry name" value="Cytochrome_b561_oxidase"/>
</dbReference>
<feature type="transmembrane region" description="Helical" evidence="13">
    <location>
        <begin position="12"/>
        <end position="30"/>
    </location>
</feature>
<comment type="caution">
    <text evidence="15">The sequence shown here is derived from an EMBL/GenBank/DDBJ whole genome shotgun (WGS) entry which is preliminary data.</text>
</comment>
<keyword evidence="16" id="KW-1185">Reference proteome</keyword>
<feature type="domain" description="Cytochrome b561 bacterial/Ni-hydrogenase" evidence="14">
    <location>
        <begin position="9"/>
        <end position="177"/>
    </location>
</feature>
<comment type="subcellular location">
    <subcellularLocation>
        <location evidence="2">Cell membrane</location>
        <topology evidence="2">Multi-pass membrane protein</topology>
    </subcellularLocation>
</comment>
<evidence type="ECO:0000259" key="14">
    <source>
        <dbReference type="Pfam" id="PF01292"/>
    </source>
</evidence>
<sequence length="184" mass="20697">MINPNTVSRYSPILIGLHWFMFVLLIAVYVTMEFRGMFPKGSDPREFMKALHFMFGIVVLLLVIVRLGVRLSSPTPAIAPTPKPLENALAKIVHLSLYAFMVFMPIAGWIILSAEGHGVPFFGLELPPLVGENHDLAEQVEHWHGLVGEIGYYLIGLHVLAGLFHHYVKRDNTLKRISLINKES</sequence>
<keyword evidence="4" id="KW-1003">Cell membrane</keyword>
<reference evidence="15 16" key="1">
    <citation type="submission" date="2023-07" db="EMBL/GenBank/DDBJ databases">
        <title>Sorghum-associated microbial communities from plants grown in Nebraska, USA.</title>
        <authorList>
            <person name="Schachtman D."/>
        </authorList>
    </citation>
    <scope>NUCLEOTIDE SEQUENCE [LARGE SCALE GENOMIC DNA]</scope>
    <source>
        <strain evidence="15 16">BE190</strain>
    </source>
</reference>
<feature type="transmembrane region" description="Helical" evidence="13">
    <location>
        <begin position="50"/>
        <end position="69"/>
    </location>
</feature>
<name>A0ABU1V3D5_9GAMM</name>
<evidence type="ECO:0000256" key="1">
    <source>
        <dbReference type="ARBA" id="ARBA00001970"/>
    </source>
</evidence>
<keyword evidence="7" id="KW-0479">Metal-binding</keyword>
<evidence type="ECO:0000313" key="15">
    <source>
        <dbReference type="EMBL" id="MDR7091853.1"/>
    </source>
</evidence>
<keyword evidence="8" id="KW-0249">Electron transport</keyword>
<evidence type="ECO:0000256" key="13">
    <source>
        <dbReference type="SAM" id="Phobius"/>
    </source>
</evidence>
<evidence type="ECO:0000256" key="11">
    <source>
        <dbReference type="ARBA" id="ARBA00023136"/>
    </source>
</evidence>
<dbReference type="InterPro" id="IPR016174">
    <property type="entry name" value="Di-haem_cyt_TM"/>
</dbReference>
<feature type="transmembrane region" description="Helical" evidence="13">
    <location>
        <begin position="89"/>
        <end position="112"/>
    </location>
</feature>
<evidence type="ECO:0000256" key="12">
    <source>
        <dbReference type="ARBA" id="ARBA00037975"/>
    </source>
</evidence>
<evidence type="ECO:0000256" key="4">
    <source>
        <dbReference type="ARBA" id="ARBA00022475"/>
    </source>
</evidence>
<comment type="cofactor">
    <cofactor evidence="1">
        <name>heme b</name>
        <dbReference type="ChEBI" id="CHEBI:60344"/>
    </cofactor>
</comment>
<dbReference type="SUPFAM" id="SSF81342">
    <property type="entry name" value="Transmembrane di-heme cytochromes"/>
    <property type="match status" value="1"/>
</dbReference>
<evidence type="ECO:0000256" key="5">
    <source>
        <dbReference type="ARBA" id="ARBA00022617"/>
    </source>
</evidence>
<keyword evidence="9 13" id="KW-1133">Transmembrane helix</keyword>
<keyword evidence="10" id="KW-0408">Iron</keyword>
<evidence type="ECO:0000256" key="9">
    <source>
        <dbReference type="ARBA" id="ARBA00022989"/>
    </source>
</evidence>
<keyword evidence="6 13" id="KW-0812">Transmembrane</keyword>
<proteinExistence type="inferred from homology"/>
<dbReference type="InterPro" id="IPR011577">
    <property type="entry name" value="Cyt_b561_bac/Ni-Hgenase"/>
</dbReference>
<accession>A0ABU1V3D5</accession>
<evidence type="ECO:0000256" key="10">
    <source>
        <dbReference type="ARBA" id="ARBA00023004"/>
    </source>
</evidence>
<dbReference type="Gene3D" id="1.20.950.20">
    <property type="entry name" value="Transmembrane di-heme cytochromes, Chain C"/>
    <property type="match status" value="1"/>
</dbReference>
<keyword evidence="5" id="KW-0349">Heme</keyword>
<keyword evidence="3" id="KW-0813">Transport</keyword>
<evidence type="ECO:0000313" key="16">
    <source>
        <dbReference type="Proteomes" id="UP001253595"/>
    </source>
</evidence>
<evidence type="ECO:0000256" key="7">
    <source>
        <dbReference type="ARBA" id="ARBA00022723"/>
    </source>
</evidence>
<evidence type="ECO:0000256" key="6">
    <source>
        <dbReference type="ARBA" id="ARBA00022692"/>
    </source>
</evidence>
<dbReference type="Proteomes" id="UP001253595">
    <property type="component" value="Unassembled WGS sequence"/>
</dbReference>
<keyword evidence="11 13" id="KW-0472">Membrane</keyword>
<evidence type="ECO:0000256" key="2">
    <source>
        <dbReference type="ARBA" id="ARBA00004651"/>
    </source>
</evidence>